<dbReference type="Proteomes" id="UP000561045">
    <property type="component" value="Unassembled WGS sequence"/>
</dbReference>
<gene>
    <name evidence="3" type="ORF">GGR36_003003</name>
</gene>
<dbReference type="InterPro" id="IPR025538">
    <property type="entry name" value="DUF4424"/>
</dbReference>
<keyword evidence="4" id="KW-1185">Reference proteome</keyword>
<protein>
    <recommendedName>
        <fullName evidence="2">DUF4424 domain-containing protein</fullName>
    </recommendedName>
</protein>
<evidence type="ECO:0000313" key="4">
    <source>
        <dbReference type="Proteomes" id="UP000561045"/>
    </source>
</evidence>
<organism evidence="3 4">
    <name type="scientific">Niveibacterium umoris</name>
    <dbReference type="NCBI Taxonomy" id="1193620"/>
    <lineage>
        <taxon>Bacteria</taxon>
        <taxon>Pseudomonadati</taxon>
        <taxon>Pseudomonadota</taxon>
        <taxon>Betaproteobacteria</taxon>
        <taxon>Rhodocyclales</taxon>
        <taxon>Rhodocyclaceae</taxon>
        <taxon>Niveibacterium</taxon>
    </lineage>
</organism>
<proteinExistence type="predicted"/>
<evidence type="ECO:0000313" key="3">
    <source>
        <dbReference type="EMBL" id="MBB4013657.1"/>
    </source>
</evidence>
<feature type="signal peptide" evidence="1">
    <location>
        <begin position="1"/>
        <end position="24"/>
    </location>
</feature>
<feature type="chain" id="PRO_5032327059" description="DUF4424 domain-containing protein" evidence="1">
    <location>
        <begin position="25"/>
        <end position="312"/>
    </location>
</feature>
<evidence type="ECO:0000259" key="2">
    <source>
        <dbReference type="Pfam" id="PF14415"/>
    </source>
</evidence>
<reference evidence="3 4" key="1">
    <citation type="submission" date="2020-08" db="EMBL/GenBank/DDBJ databases">
        <title>Genomic Encyclopedia of Type Strains, Phase IV (KMG-IV): sequencing the most valuable type-strain genomes for metagenomic binning, comparative biology and taxonomic classification.</title>
        <authorList>
            <person name="Goeker M."/>
        </authorList>
    </citation>
    <scope>NUCLEOTIDE SEQUENCE [LARGE SCALE GENOMIC DNA]</scope>
    <source>
        <strain evidence="3 4">DSM 106739</strain>
    </source>
</reference>
<feature type="domain" description="DUF4424" evidence="2">
    <location>
        <begin position="42"/>
        <end position="196"/>
    </location>
</feature>
<keyword evidence="1" id="KW-0732">Signal</keyword>
<dbReference type="Pfam" id="PF14415">
    <property type="entry name" value="DUF4424"/>
    <property type="match status" value="1"/>
</dbReference>
<evidence type="ECO:0000256" key="1">
    <source>
        <dbReference type="SAM" id="SignalP"/>
    </source>
</evidence>
<sequence>MQMMRQGISTALCYMLFAAGPAIAWESESGAVFPALVGTLPEGISLKATNVRLSAESVVIEYTLQNSTVKPKSFKLSSYLAPFGWQGAAAEYNDLHFPEVALKVDGKPQIPRTRVSALLDGDEIAASLRRSAIDPYLVAREDVKTDERAIAKRVAQKQLPAEAFRAGLPIWQLQVTRSWLIRLSVQRETVLGLRYRVRPAFRPVKVGGSDWQSLILQHCGNPKQVGEALAELEPSSPEYRNVEVYTIPVKVANAQASDVDLSIDLQAKGSGSKRASASLTCNAYSGTGQLGLPSVSTTQVLSPSQLSVLVIY</sequence>
<accession>A0A840BTH3</accession>
<dbReference type="RefSeq" id="WP_207064454.1">
    <property type="nucleotide sequence ID" value="NZ_BAABLE010000005.1"/>
</dbReference>
<dbReference type="AlphaFoldDB" id="A0A840BTH3"/>
<dbReference type="EMBL" id="JACIET010000002">
    <property type="protein sequence ID" value="MBB4013657.1"/>
    <property type="molecule type" value="Genomic_DNA"/>
</dbReference>
<name>A0A840BTH3_9RHOO</name>
<comment type="caution">
    <text evidence="3">The sequence shown here is derived from an EMBL/GenBank/DDBJ whole genome shotgun (WGS) entry which is preliminary data.</text>
</comment>